<reference evidence="3" key="1">
    <citation type="submission" date="2016-03" db="EMBL/GenBank/DDBJ databases">
        <title>Complete genome sequence of Solimmundus cernigliae, representing a novel lineage of polycyclic aromatic hydrocarbon degraders within the Gammaproteobacteria.</title>
        <authorList>
            <person name="Singleton D.R."/>
            <person name="Dickey A.N."/>
            <person name="Scholl E.H."/>
            <person name="Wright F.A."/>
            <person name="Aitken M.D."/>
        </authorList>
    </citation>
    <scope>NUCLEOTIDE SEQUENCE [LARGE SCALE GENOMIC DNA]</scope>
    <source>
        <strain evidence="3">TR3.2</strain>
    </source>
</reference>
<dbReference type="RefSeq" id="WP_068805248.1">
    <property type="nucleotide sequence ID" value="NZ_CP014671.1"/>
</dbReference>
<dbReference type="KEGG" id="gbi:PG2T_11010"/>
<evidence type="ECO:0000256" key="1">
    <source>
        <dbReference type="ARBA" id="ARBA00005254"/>
    </source>
</evidence>
<name>A0A1B1YV73_9GAMM</name>
<dbReference type="Gene3D" id="1.10.12.10">
    <property type="entry name" value="Lyase 2-enoyl-coa Hydratase, Chain A, domain 2"/>
    <property type="match status" value="1"/>
</dbReference>
<gene>
    <name evidence="2" type="ORF">PG2T_11010</name>
</gene>
<evidence type="ECO:0000313" key="3">
    <source>
        <dbReference type="Proteomes" id="UP000092952"/>
    </source>
</evidence>
<proteinExistence type="inferred from homology"/>
<keyword evidence="3" id="KW-1185">Reference proteome</keyword>
<evidence type="ECO:0000313" key="2">
    <source>
        <dbReference type="EMBL" id="ANX04639.1"/>
    </source>
</evidence>
<dbReference type="InParanoid" id="A0A1B1YV73"/>
<dbReference type="PANTHER" id="PTHR43802">
    <property type="entry name" value="ENOYL-COA HYDRATASE"/>
    <property type="match status" value="1"/>
</dbReference>
<dbReference type="PANTHER" id="PTHR43802:SF1">
    <property type="entry name" value="IP11341P-RELATED"/>
    <property type="match status" value="1"/>
</dbReference>
<dbReference type="InterPro" id="IPR029045">
    <property type="entry name" value="ClpP/crotonase-like_dom_sf"/>
</dbReference>
<dbReference type="InterPro" id="IPR001753">
    <property type="entry name" value="Enoyl-CoA_hydra/iso"/>
</dbReference>
<dbReference type="Gene3D" id="3.90.226.10">
    <property type="entry name" value="2-enoyl-CoA Hydratase, Chain A, domain 1"/>
    <property type="match status" value="1"/>
</dbReference>
<dbReference type="OrthoDB" id="4608673at2"/>
<dbReference type="STRING" id="1810504.PG2T_11010"/>
<dbReference type="EMBL" id="CP014671">
    <property type="protein sequence ID" value="ANX04639.1"/>
    <property type="molecule type" value="Genomic_DNA"/>
</dbReference>
<dbReference type="Proteomes" id="UP000092952">
    <property type="component" value="Chromosome"/>
</dbReference>
<dbReference type="Pfam" id="PF00378">
    <property type="entry name" value="ECH_1"/>
    <property type="match status" value="1"/>
</dbReference>
<dbReference type="SUPFAM" id="SSF52096">
    <property type="entry name" value="ClpP/crotonase"/>
    <property type="match status" value="1"/>
</dbReference>
<protein>
    <submittedName>
        <fullName evidence="2">Enoyl-CoA hydratase</fullName>
    </submittedName>
</protein>
<dbReference type="CDD" id="cd06558">
    <property type="entry name" value="crotonase-like"/>
    <property type="match status" value="1"/>
</dbReference>
<dbReference type="GO" id="GO:0003824">
    <property type="term" value="F:catalytic activity"/>
    <property type="evidence" value="ECO:0007669"/>
    <property type="project" value="UniProtKB-ARBA"/>
</dbReference>
<comment type="similarity">
    <text evidence="1">Belongs to the enoyl-CoA hydratase/isomerase family.</text>
</comment>
<organism evidence="2 3">
    <name type="scientific">Immundisolibacter cernigliae</name>
    <dbReference type="NCBI Taxonomy" id="1810504"/>
    <lineage>
        <taxon>Bacteria</taxon>
        <taxon>Pseudomonadati</taxon>
        <taxon>Pseudomonadota</taxon>
        <taxon>Gammaproteobacteria</taxon>
        <taxon>Immundisolibacterales</taxon>
        <taxon>Immundisolibacteraceae</taxon>
        <taxon>Immundisolibacter</taxon>
    </lineage>
</organism>
<sequence length="263" mass="27705">MPEANADSGTVVAVSRHGATAVLELARPEKFNCLNSAVHRAIEAALDAAEADPTCRALLIAAQGKHFCTGADLAEVQALRAAGRFDEFIALGHRVLCRLEASPLPVVIAVQGLCLAGGLELALAGDVILAAEGAKLGDQHAQFGLVPGWGGSQRLPRRVGPARALDLMFSARWLAANEAQDWGLVTQVIPDAQLRERALDYCTALASRSRPGLAAMKRLAREGADLPLADALALEQRLALEAMAGPDVDEGLAAFGERRPPRF</sequence>
<dbReference type="AlphaFoldDB" id="A0A1B1YV73"/>
<dbReference type="InterPro" id="IPR014748">
    <property type="entry name" value="Enoyl-CoA_hydra_C"/>
</dbReference>
<accession>A0A1B1YV73</accession>